<dbReference type="AlphaFoldDB" id="A0A4R1QV17"/>
<accession>A0A4R1QV17</accession>
<evidence type="ECO:0000256" key="1">
    <source>
        <dbReference type="SAM" id="MobiDB-lite"/>
    </source>
</evidence>
<comment type="caution">
    <text evidence="2">The sequence shown here is derived from an EMBL/GenBank/DDBJ whole genome shotgun (WGS) entry which is preliminary data.</text>
</comment>
<gene>
    <name evidence="2" type="ORF">EDD77_11158</name>
</gene>
<dbReference type="OrthoDB" id="9970210at2"/>
<dbReference type="EMBL" id="SLUM01000011">
    <property type="protein sequence ID" value="TCL57063.1"/>
    <property type="molecule type" value="Genomic_DNA"/>
</dbReference>
<sequence length="57" mass="6927">MKKILIRLKERFSGKKKADTPPRPPLENPYRRFYTPERSFEQLARQAREQQKREPKG</sequence>
<proteinExistence type="predicted"/>
<name>A0A4R1QV17_9FIRM</name>
<organism evidence="2 3">
    <name type="scientific">Allofournierella massiliensis</name>
    <dbReference type="NCBI Taxonomy" id="1650663"/>
    <lineage>
        <taxon>Bacteria</taxon>
        <taxon>Bacillati</taxon>
        <taxon>Bacillota</taxon>
        <taxon>Clostridia</taxon>
        <taxon>Eubacteriales</taxon>
        <taxon>Oscillospiraceae</taxon>
        <taxon>Allofournierella</taxon>
    </lineage>
</organism>
<dbReference type="Proteomes" id="UP000295184">
    <property type="component" value="Unassembled WGS sequence"/>
</dbReference>
<feature type="compositionally biased region" description="Basic and acidic residues" evidence="1">
    <location>
        <begin position="11"/>
        <end position="20"/>
    </location>
</feature>
<dbReference type="RefSeq" id="WP_156417370.1">
    <property type="nucleotide sequence ID" value="NZ_CABKVM010000014.1"/>
</dbReference>
<protein>
    <submittedName>
        <fullName evidence="2">Uncharacterized protein</fullName>
    </submittedName>
</protein>
<reference evidence="2 3" key="1">
    <citation type="submission" date="2019-03" db="EMBL/GenBank/DDBJ databases">
        <title>Genomic Encyclopedia of Type Strains, Phase IV (KMG-IV): sequencing the most valuable type-strain genomes for metagenomic binning, comparative biology and taxonomic classification.</title>
        <authorList>
            <person name="Goeker M."/>
        </authorList>
    </citation>
    <scope>NUCLEOTIDE SEQUENCE [LARGE SCALE GENOMIC DNA]</scope>
    <source>
        <strain evidence="2 3">DSM 100451</strain>
    </source>
</reference>
<evidence type="ECO:0000313" key="2">
    <source>
        <dbReference type="EMBL" id="TCL57063.1"/>
    </source>
</evidence>
<feature type="region of interest" description="Disordered" evidence="1">
    <location>
        <begin position="11"/>
        <end position="37"/>
    </location>
</feature>
<dbReference type="STRING" id="1650663.GCA_001486665_00856"/>
<evidence type="ECO:0000313" key="3">
    <source>
        <dbReference type="Proteomes" id="UP000295184"/>
    </source>
</evidence>